<gene>
    <name evidence="10" type="ORF">Tco_0802009</name>
</gene>
<organism evidence="10 11">
    <name type="scientific">Tanacetum coccineum</name>
    <dbReference type="NCBI Taxonomy" id="301880"/>
    <lineage>
        <taxon>Eukaryota</taxon>
        <taxon>Viridiplantae</taxon>
        <taxon>Streptophyta</taxon>
        <taxon>Embryophyta</taxon>
        <taxon>Tracheophyta</taxon>
        <taxon>Spermatophyta</taxon>
        <taxon>Magnoliopsida</taxon>
        <taxon>eudicotyledons</taxon>
        <taxon>Gunneridae</taxon>
        <taxon>Pentapetalae</taxon>
        <taxon>asterids</taxon>
        <taxon>campanulids</taxon>
        <taxon>Asterales</taxon>
        <taxon>Asteraceae</taxon>
        <taxon>Asteroideae</taxon>
        <taxon>Anthemideae</taxon>
        <taxon>Anthemidinae</taxon>
        <taxon>Tanacetum</taxon>
    </lineage>
</organism>
<evidence type="ECO:0000256" key="3">
    <source>
        <dbReference type="ARBA" id="ARBA00022722"/>
    </source>
</evidence>
<dbReference type="PANTHER" id="PTHR37984">
    <property type="entry name" value="PROTEIN CBG26694"/>
    <property type="match status" value="1"/>
</dbReference>
<dbReference type="Pfam" id="PF17917">
    <property type="entry name" value="RT_RNaseH"/>
    <property type="match status" value="1"/>
</dbReference>
<dbReference type="EMBL" id="BQNB010011778">
    <property type="protein sequence ID" value="GJS95041.1"/>
    <property type="molecule type" value="Genomic_DNA"/>
</dbReference>
<keyword evidence="11" id="KW-1185">Reference proteome</keyword>
<evidence type="ECO:0000256" key="8">
    <source>
        <dbReference type="SAM" id="MobiDB-lite"/>
    </source>
</evidence>
<feature type="region of interest" description="Disordered" evidence="8">
    <location>
        <begin position="1"/>
        <end position="20"/>
    </location>
</feature>
<evidence type="ECO:0000259" key="9">
    <source>
        <dbReference type="PROSITE" id="PS50158"/>
    </source>
</evidence>
<comment type="caution">
    <text evidence="10">The sequence shown here is derived from an EMBL/GenBank/DDBJ whole genome shotgun (WGS) entry which is preliminary data.</text>
</comment>
<keyword evidence="7" id="KW-0862">Zinc</keyword>
<dbReference type="PROSITE" id="PS50158">
    <property type="entry name" value="ZF_CCHC"/>
    <property type="match status" value="1"/>
</dbReference>
<dbReference type="Pfam" id="PF08284">
    <property type="entry name" value="RVP_2"/>
    <property type="match status" value="1"/>
</dbReference>
<sequence length="886" mass="101421">MDIDKEDPKEDQDMDFKDDDEIREWEDDKDWLIALEKDHYHSTFEVGGPSSAASDAPHPVGRSLLVVAAQVALHHQEIEALQVRADRIKSIQTRLRRSKRAIERDIGWLGERHDVIQARTLSLSGEKASDDSYRGESSVTDIGDAYPRKQVDALRVEDATTEILDLQTRLSASESSERYLITSLLKLEERISALEKRPSRPQRSSNGAAGPAGAGGARPVEGIARGNVGPEVRGCTYKIFLNYNPHKFSGTKGITMGIDFAYLTPWDEFRKMMTDEYCLRNELNVPYNGYPRIQEDREAISMAHNLMDQVVRDKAARGGDGNKRKWEDHQSGLMLETCHCVTDALHHTCQCTVKYRSCQRTGHQIKDCRIMTPATGSNMQPIVTCYGCGKKGYYKNKCPKKKDQQVESARGRAYVMRNEEPQQDPNMVTGTFLFKNHYVIVLFDSGADKSFVSTAFSTLIDIAPSTLDTSYDVELANGKVARKYIEKGCLLFLAHVAEKKPAEKRLKDVSIVQDFPEVFPEDLPGILLILFVKKKDGSFRMCIDYRKINKFTVKNRHMLPRIDDLFDQLQGSSVYSKIDLRSVMPFSLTNAPAVFMDLMNQKEHEEHLKDILEFLKKEQLYAKISKCEFWMKSIQFLSHVIDSQGIHVDPVKIEAIKNWAAPTTPTKCTNLALPKGTQDFVVYEENYTTHDLELGVMVFALRLWKHYLYGTKCTVYNDHKSLQYILDEKELNMRQRRWIKLLSDYDYEIRYHPRKANVIADALSRKESIRNGWDNLLPLVEFSYNSRYHASIKAAPFEALYGRNCRSPVCWSEVGDSQLTGPKIVRETTEKIFQIRNHLQAAHSRQKSYVDMRHKPLEFNIGDKVMLKVSPWKGVIHFGKRSKLSL</sequence>
<dbReference type="Proteomes" id="UP001151760">
    <property type="component" value="Unassembled WGS sequence"/>
</dbReference>
<dbReference type="InterPro" id="IPR043128">
    <property type="entry name" value="Rev_trsase/Diguanyl_cyclase"/>
</dbReference>
<accession>A0ABQ5A0C1</accession>
<dbReference type="Gene3D" id="3.30.420.10">
    <property type="entry name" value="Ribonuclease H-like superfamily/Ribonuclease H"/>
    <property type="match status" value="1"/>
</dbReference>
<keyword evidence="3" id="KW-0540">Nuclease</keyword>
<dbReference type="Gene3D" id="4.10.60.10">
    <property type="entry name" value="Zinc finger, CCHC-type"/>
    <property type="match status" value="1"/>
</dbReference>
<dbReference type="Gene3D" id="3.10.10.10">
    <property type="entry name" value="HIV Type 1 Reverse Transcriptase, subunit A, domain 1"/>
    <property type="match status" value="1"/>
</dbReference>
<dbReference type="Gene3D" id="3.30.70.270">
    <property type="match status" value="2"/>
</dbReference>
<protein>
    <submittedName>
        <fullName evidence="10">Reverse transcriptase domain-containing protein</fullName>
    </submittedName>
</protein>
<evidence type="ECO:0000256" key="1">
    <source>
        <dbReference type="ARBA" id="ARBA00022679"/>
    </source>
</evidence>
<evidence type="ECO:0000313" key="10">
    <source>
        <dbReference type="EMBL" id="GJS95041.1"/>
    </source>
</evidence>
<dbReference type="InterPro" id="IPR036397">
    <property type="entry name" value="RNaseH_sf"/>
</dbReference>
<dbReference type="PANTHER" id="PTHR37984:SF5">
    <property type="entry name" value="PROTEIN NYNRIN-LIKE"/>
    <property type="match status" value="1"/>
</dbReference>
<keyword evidence="2" id="KW-0548">Nucleotidyltransferase</keyword>
<keyword evidence="5" id="KW-0378">Hydrolase</keyword>
<keyword evidence="4" id="KW-0255">Endonuclease</keyword>
<dbReference type="InterPro" id="IPR001878">
    <property type="entry name" value="Znf_CCHC"/>
</dbReference>
<dbReference type="InterPro" id="IPR050951">
    <property type="entry name" value="Retrovirus_Pol_polyprotein"/>
</dbReference>
<reference evidence="10" key="1">
    <citation type="journal article" date="2022" name="Int. J. Mol. Sci.">
        <title>Draft Genome of Tanacetum Coccineum: Genomic Comparison of Closely Related Tanacetum-Family Plants.</title>
        <authorList>
            <person name="Yamashiro T."/>
            <person name="Shiraishi A."/>
            <person name="Nakayama K."/>
            <person name="Satake H."/>
        </authorList>
    </citation>
    <scope>NUCLEOTIDE SEQUENCE</scope>
</reference>
<name>A0ABQ5A0C1_9ASTR</name>
<dbReference type="CDD" id="cd00303">
    <property type="entry name" value="retropepsin_like"/>
    <property type="match status" value="1"/>
</dbReference>
<evidence type="ECO:0000256" key="6">
    <source>
        <dbReference type="ARBA" id="ARBA00022918"/>
    </source>
</evidence>
<dbReference type="CDD" id="cd09274">
    <property type="entry name" value="RNase_HI_RT_Ty3"/>
    <property type="match status" value="1"/>
</dbReference>
<feature type="domain" description="CCHC-type" evidence="9">
    <location>
        <begin position="385"/>
        <end position="400"/>
    </location>
</feature>
<keyword evidence="7" id="KW-0863">Zinc-finger</keyword>
<evidence type="ECO:0000256" key="7">
    <source>
        <dbReference type="PROSITE-ProRule" id="PRU00047"/>
    </source>
</evidence>
<proteinExistence type="predicted"/>
<evidence type="ECO:0000256" key="2">
    <source>
        <dbReference type="ARBA" id="ARBA00022695"/>
    </source>
</evidence>
<evidence type="ECO:0000313" key="11">
    <source>
        <dbReference type="Proteomes" id="UP001151760"/>
    </source>
</evidence>
<dbReference type="GO" id="GO:0003964">
    <property type="term" value="F:RNA-directed DNA polymerase activity"/>
    <property type="evidence" value="ECO:0007669"/>
    <property type="project" value="UniProtKB-KW"/>
</dbReference>
<evidence type="ECO:0000256" key="4">
    <source>
        <dbReference type="ARBA" id="ARBA00022759"/>
    </source>
</evidence>
<dbReference type="InterPro" id="IPR041373">
    <property type="entry name" value="RT_RNaseH"/>
</dbReference>
<feature type="region of interest" description="Disordered" evidence="8">
    <location>
        <begin position="195"/>
        <end position="222"/>
    </location>
</feature>
<dbReference type="SUPFAM" id="SSF56672">
    <property type="entry name" value="DNA/RNA polymerases"/>
    <property type="match status" value="1"/>
</dbReference>
<keyword evidence="1" id="KW-0808">Transferase</keyword>
<keyword evidence="7" id="KW-0479">Metal-binding</keyword>
<keyword evidence="6 10" id="KW-0695">RNA-directed DNA polymerase</keyword>
<dbReference type="CDD" id="cd01647">
    <property type="entry name" value="RT_LTR"/>
    <property type="match status" value="1"/>
</dbReference>
<reference evidence="10" key="2">
    <citation type="submission" date="2022-01" db="EMBL/GenBank/DDBJ databases">
        <authorList>
            <person name="Yamashiro T."/>
            <person name="Shiraishi A."/>
            <person name="Satake H."/>
            <person name="Nakayama K."/>
        </authorList>
    </citation>
    <scope>NUCLEOTIDE SEQUENCE</scope>
</reference>
<dbReference type="InterPro" id="IPR043502">
    <property type="entry name" value="DNA/RNA_pol_sf"/>
</dbReference>
<evidence type="ECO:0000256" key="5">
    <source>
        <dbReference type="ARBA" id="ARBA00022801"/>
    </source>
</evidence>